<evidence type="ECO:0000256" key="3">
    <source>
        <dbReference type="SAM" id="Phobius"/>
    </source>
</evidence>
<dbReference type="GO" id="GO:0000271">
    <property type="term" value="P:polysaccharide biosynthetic process"/>
    <property type="evidence" value="ECO:0007669"/>
    <property type="project" value="UniProtKB-KW"/>
</dbReference>
<protein>
    <submittedName>
        <fullName evidence="5">Putative sugar transferase EpsL</fullName>
    </submittedName>
</protein>
<sequence length="248" mass="29124">MKIKRLQGKLQKTFLFWFFLLISFPVWIFVFIEVLLWYCIGNLMKFLFPKRYQKIIFQYSKRILDVSVSITVLLIAFPFLLCIMTCNWVILGSPIFFIQPRIGRAQKKFLIIKFRSMCQKNLSGALMSPEEVQISPYGSFIRAYSFDELPSLWNVLKGDISLVGPRPLVPEFINDHTPKQRHCVRPGLTGLAQINGRNFLHWDEKFAYDIYYVHHQNYVLDLKILLRTLCVLCSGEHSQLASLEKFFP</sequence>
<organism evidence="5 6">
    <name type="scientific">Holospora curviuscula</name>
    <dbReference type="NCBI Taxonomy" id="1082868"/>
    <lineage>
        <taxon>Bacteria</taxon>
        <taxon>Pseudomonadati</taxon>
        <taxon>Pseudomonadota</taxon>
        <taxon>Alphaproteobacteria</taxon>
        <taxon>Holosporales</taxon>
        <taxon>Holosporaceae</taxon>
        <taxon>Holospora</taxon>
    </lineage>
</organism>
<accession>A0A2S5R850</accession>
<keyword evidence="3" id="KW-0812">Transmembrane</keyword>
<evidence type="ECO:0000256" key="2">
    <source>
        <dbReference type="ARBA" id="ARBA00023169"/>
    </source>
</evidence>
<dbReference type="EMBL" id="PHHC01000096">
    <property type="protein sequence ID" value="PPE03511.1"/>
    <property type="molecule type" value="Genomic_DNA"/>
</dbReference>
<evidence type="ECO:0000259" key="4">
    <source>
        <dbReference type="Pfam" id="PF02397"/>
    </source>
</evidence>
<dbReference type="RefSeq" id="WP_104207028.1">
    <property type="nucleotide sequence ID" value="NZ_PHHC01000096.1"/>
</dbReference>
<comment type="similarity">
    <text evidence="1">Belongs to the bacterial sugar transferase family.</text>
</comment>
<dbReference type="Pfam" id="PF02397">
    <property type="entry name" value="Bac_transf"/>
    <property type="match status" value="1"/>
</dbReference>
<evidence type="ECO:0000313" key="5">
    <source>
        <dbReference type="EMBL" id="PPE03511.1"/>
    </source>
</evidence>
<comment type="caution">
    <text evidence="5">The sequence shown here is derived from an EMBL/GenBank/DDBJ whole genome shotgun (WGS) entry which is preliminary data.</text>
</comment>
<feature type="transmembrane region" description="Helical" evidence="3">
    <location>
        <begin position="70"/>
        <end position="98"/>
    </location>
</feature>
<keyword evidence="3" id="KW-1133">Transmembrane helix</keyword>
<dbReference type="Proteomes" id="UP000239425">
    <property type="component" value="Unassembled WGS sequence"/>
</dbReference>
<reference evidence="5 6" key="1">
    <citation type="submission" date="2017-11" db="EMBL/GenBank/DDBJ databases">
        <title>Comparative genomic analysis of Holospora spp., intranuclear symbionts of paramecia.</title>
        <authorList>
            <person name="Garushyants S.K."/>
            <person name="Beliavskaya A."/>
            <person name="Malko D.B."/>
            <person name="Logacheva M.D."/>
            <person name="Rautian M.S."/>
            <person name="Gelfand M.S."/>
        </authorList>
    </citation>
    <scope>NUCLEOTIDE SEQUENCE [LARGE SCALE GENOMIC DNA]</scope>
    <source>
        <strain evidence="6">02AZ16</strain>
    </source>
</reference>
<keyword evidence="2" id="KW-0270">Exopolysaccharide synthesis</keyword>
<keyword evidence="3" id="KW-0472">Membrane</keyword>
<dbReference type="PANTHER" id="PTHR30576">
    <property type="entry name" value="COLANIC BIOSYNTHESIS UDP-GLUCOSE LIPID CARRIER TRANSFERASE"/>
    <property type="match status" value="1"/>
</dbReference>
<dbReference type="OrthoDB" id="9808602at2"/>
<evidence type="ECO:0000256" key="1">
    <source>
        <dbReference type="ARBA" id="ARBA00006464"/>
    </source>
</evidence>
<dbReference type="PANTHER" id="PTHR30576:SF8">
    <property type="entry name" value="UNDECAPRENYL-PHOSPHATE GALACTOSE PHOSPHOTRANSFERASE"/>
    <property type="match status" value="1"/>
</dbReference>
<evidence type="ECO:0000313" key="6">
    <source>
        <dbReference type="Proteomes" id="UP000239425"/>
    </source>
</evidence>
<dbReference type="InterPro" id="IPR003362">
    <property type="entry name" value="Bact_transf"/>
</dbReference>
<name>A0A2S5R850_9PROT</name>
<proteinExistence type="inferred from homology"/>
<keyword evidence="5" id="KW-0808">Transferase</keyword>
<feature type="domain" description="Bacterial sugar transferase" evidence="4">
    <location>
        <begin position="61"/>
        <end position="232"/>
    </location>
</feature>
<dbReference type="GO" id="GO:0016780">
    <property type="term" value="F:phosphotransferase activity, for other substituted phosphate groups"/>
    <property type="evidence" value="ECO:0007669"/>
    <property type="project" value="TreeGrafter"/>
</dbReference>
<gene>
    <name evidence="5" type="ORF">HCUR_01053</name>
</gene>
<feature type="transmembrane region" description="Helical" evidence="3">
    <location>
        <begin position="14"/>
        <end position="38"/>
    </location>
</feature>
<dbReference type="AlphaFoldDB" id="A0A2S5R850"/>
<keyword evidence="6" id="KW-1185">Reference proteome</keyword>